<dbReference type="InterPro" id="IPR005479">
    <property type="entry name" value="CPAse_ATP-bd"/>
</dbReference>
<keyword evidence="7" id="KW-1185">Reference proteome</keyword>
<keyword evidence="1" id="KW-0436">Ligase</keyword>
<protein>
    <submittedName>
        <fullName evidence="6">Biotin carboxylase</fullName>
    </submittedName>
</protein>
<evidence type="ECO:0000313" key="6">
    <source>
        <dbReference type="EMBL" id="PXY29717.1"/>
    </source>
</evidence>
<proteinExistence type="predicted"/>
<keyword evidence="2 4" id="KW-0547">Nucleotide-binding</keyword>
<dbReference type="PANTHER" id="PTHR43585:SF2">
    <property type="entry name" value="ATP-GRASP ENZYME FSQD"/>
    <property type="match status" value="1"/>
</dbReference>
<feature type="domain" description="ATP-grasp" evidence="5">
    <location>
        <begin position="104"/>
        <end position="319"/>
    </location>
</feature>
<evidence type="ECO:0000256" key="4">
    <source>
        <dbReference type="PROSITE-ProRule" id="PRU00409"/>
    </source>
</evidence>
<dbReference type="Gene3D" id="3.30.470.20">
    <property type="entry name" value="ATP-grasp fold, B domain"/>
    <property type="match status" value="1"/>
</dbReference>
<dbReference type="EMBL" id="MASU01000008">
    <property type="protein sequence ID" value="PXY29717.1"/>
    <property type="molecule type" value="Genomic_DNA"/>
</dbReference>
<evidence type="ECO:0000256" key="2">
    <source>
        <dbReference type="ARBA" id="ARBA00022741"/>
    </source>
</evidence>
<dbReference type="SUPFAM" id="SSF56059">
    <property type="entry name" value="Glutathione synthetase ATP-binding domain-like"/>
    <property type="match status" value="1"/>
</dbReference>
<dbReference type="PROSITE" id="PS50975">
    <property type="entry name" value="ATP_GRASP"/>
    <property type="match status" value="1"/>
</dbReference>
<dbReference type="GO" id="GO:0005524">
    <property type="term" value="F:ATP binding"/>
    <property type="evidence" value="ECO:0007669"/>
    <property type="project" value="UniProtKB-UniRule"/>
</dbReference>
<reference evidence="6 7" key="1">
    <citation type="submission" date="2016-07" db="EMBL/GenBank/DDBJ databases">
        <title>Draft genome sequence of Prauserella sp. YIM 121212, isolated from alkaline soil.</title>
        <authorList>
            <person name="Ruckert C."/>
            <person name="Albersmeier A."/>
            <person name="Jiang C.-L."/>
            <person name="Jiang Y."/>
            <person name="Kalinowski J."/>
            <person name="Schneider O."/>
            <person name="Winkler A."/>
            <person name="Zotchev S.B."/>
        </authorList>
    </citation>
    <scope>NUCLEOTIDE SEQUENCE [LARGE SCALE GENOMIC DNA]</scope>
    <source>
        <strain evidence="6 7">YIM 121212</strain>
    </source>
</reference>
<evidence type="ECO:0000313" key="7">
    <source>
        <dbReference type="Proteomes" id="UP000247892"/>
    </source>
</evidence>
<name>A0A318LLC9_9PSEU</name>
<dbReference type="RefSeq" id="WP_110339505.1">
    <property type="nucleotide sequence ID" value="NZ_MASU01000008.1"/>
</dbReference>
<dbReference type="GO" id="GO:0046872">
    <property type="term" value="F:metal ion binding"/>
    <property type="evidence" value="ECO:0007669"/>
    <property type="project" value="InterPro"/>
</dbReference>
<keyword evidence="3 4" id="KW-0067">ATP-binding</keyword>
<dbReference type="PANTHER" id="PTHR43585">
    <property type="entry name" value="FUMIPYRROLE BIOSYNTHESIS PROTEIN C"/>
    <property type="match status" value="1"/>
</dbReference>
<evidence type="ECO:0000256" key="3">
    <source>
        <dbReference type="ARBA" id="ARBA00022840"/>
    </source>
</evidence>
<dbReference type="OrthoDB" id="8441067at2"/>
<dbReference type="AlphaFoldDB" id="A0A318LLC9"/>
<organism evidence="6 7">
    <name type="scientific">Prauserella flavalba</name>
    <dbReference type="NCBI Taxonomy" id="1477506"/>
    <lineage>
        <taxon>Bacteria</taxon>
        <taxon>Bacillati</taxon>
        <taxon>Actinomycetota</taxon>
        <taxon>Actinomycetes</taxon>
        <taxon>Pseudonocardiales</taxon>
        <taxon>Pseudonocardiaceae</taxon>
        <taxon>Prauserella</taxon>
    </lineage>
</organism>
<dbReference type="GO" id="GO:0016874">
    <property type="term" value="F:ligase activity"/>
    <property type="evidence" value="ECO:0007669"/>
    <property type="project" value="UniProtKB-KW"/>
</dbReference>
<sequence>MPENIFVLGLDDANREVLERLPGAENYRFHGLLDVGAMRIGDTDYERLLDRANRELDAFDGPVHAITGYWDFPVTSLVPALCEPRGLPCPSLESIAKCEHKYWSRLEQRAVIDEYPRFGLVDLDGEPALPEGLRYPVWLKPVKSASSKLAFEVDGDEALAEAVHTIREGIDDVSGPFDAVLARLDPPPEIAEAGARACLAEEAVGGAQITVEGYSVDGEPHVYGVVDSVSYPDSSSFLRYQYPSTLPAPVQEQVTDISKRLCTRLGLTATTFDIEFFVDEDAARVWVLEINPRLSQSHARLFEHVDGVSNLHCMVSLALGRDPRMPQREGRYALAAKCFLRRFTDGVVRRVPTAEEVERIEREVPGVSIDLTTEEGARLSAQYAADSYSYELADLHIGADDQAELTAKYERCVEALPFEIEERADD</sequence>
<dbReference type="InterPro" id="IPR052032">
    <property type="entry name" value="ATP-dep_AA_Ligase"/>
</dbReference>
<dbReference type="InterPro" id="IPR011761">
    <property type="entry name" value="ATP-grasp"/>
</dbReference>
<dbReference type="PROSITE" id="PS00867">
    <property type="entry name" value="CPSASE_2"/>
    <property type="match status" value="1"/>
</dbReference>
<dbReference type="Proteomes" id="UP000247892">
    <property type="component" value="Unassembled WGS sequence"/>
</dbReference>
<gene>
    <name evidence="6" type="ORF">BA062_21315</name>
</gene>
<dbReference type="Pfam" id="PF13535">
    <property type="entry name" value="ATP-grasp_4"/>
    <property type="match status" value="1"/>
</dbReference>
<evidence type="ECO:0000259" key="5">
    <source>
        <dbReference type="PROSITE" id="PS50975"/>
    </source>
</evidence>
<comment type="caution">
    <text evidence="6">The sequence shown here is derived from an EMBL/GenBank/DDBJ whole genome shotgun (WGS) entry which is preliminary data.</text>
</comment>
<evidence type="ECO:0000256" key="1">
    <source>
        <dbReference type="ARBA" id="ARBA00022598"/>
    </source>
</evidence>
<accession>A0A318LLC9</accession>